<evidence type="ECO:0000313" key="2">
    <source>
        <dbReference type="Proteomes" id="UP000460412"/>
    </source>
</evidence>
<dbReference type="Proteomes" id="UP000460412">
    <property type="component" value="Unassembled WGS sequence"/>
</dbReference>
<dbReference type="Gene3D" id="3.40.91.30">
    <property type="match status" value="1"/>
</dbReference>
<evidence type="ECO:0000313" key="1">
    <source>
        <dbReference type="EMBL" id="MXP78409.1"/>
    </source>
</evidence>
<gene>
    <name evidence="1" type="ORF">GN277_24600</name>
</gene>
<protein>
    <submittedName>
        <fullName evidence="1">Uncharacterized protein</fullName>
    </submittedName>
</protein>
<name>A0A7X3ML16_9FIRM</name>
<organism evidence="1 2">
    <name type="scientific">Sporofaciens musculi</name>
    <dbReference type="NCBI Taxonomy" id="2681861"/>
    <lineage>
        <taxon>Bacteria</taxon>
        <taxon>Bacillati</taxon>
        <taxon>Bacillota</taxon>
        <taxon>Clostridia</taxon>
        <taxon>Lachnospirales</taxon>
        <taxon>Lachnospiraceae</taxon>
        <taxon>Sporofaciens</taxon>
    </lineage>
</organism>
<sequence>MKAIQTEYKGYLFRSRLEARWAVFFDACGVDWEYEPEGYGLGNGIHYLPDFLLKRVQLGGYGSGSEFSEIRSLYVEVKGQMTQADSEKILAFYKAGLADGLPAISDTPVLVLGDIPPGTTLDRMRSWVDGESGRPFPWEARAFHFGTVDGMDCTAFPCVNREGHLELFGQAEEYNRRFIDRRATERAYRLARQARFEHGETPKVRRARYA</sequence>
<keyword evidence="2" id="KW-1185">Reference proteome</keyword>
<dbReference type="AlphaFoldDB" id="A0A7X3ML16"/>
<comment type="caution">
    <text evidence="1">The sequence shown here is derived from an EMBL/GenBank/DDBJ whole genome shotgun (WGS) entry which is preliminary data.</text>
</comment>
<accession>A0A7X3ML16</accession>
<reference evidence="1 2" key="1">
    <citation type="submission" date="2019-12" db="EMBL/GenBank/DDBJ databases">
        <title>Sporaefaciens musculi gen. nov., sp. nov., a novel bacterium isolated from the caecum of an obese mouse.</title>
        <authorList>
            <person name="Rasmussen T.S."/>
            <person name="Streidl T."/>
            <person name="Hitch T.C.A."/>
            <person name="Wortmann E."/>
            <person name="Deptula P."/>
            <person name="Hansen M."/>
            <person name="Nielsen D.S."/>
            <person name="Clavel T."/>
            <person name="Vogensen F.K."/>
        </authorList>
    </citation>
    <scope>NUCLEOTIDE SEQUENCE [LARGE SCALE GENOMIC DNA]</scope>
    <source>
        <strain evidence="1 2">WCA-9-b2</strain>
    </source>
</reference>
<dbReference type="EMBL" id="WUQX01000001">
    <property type="protein sequence ID" value="MXP78409.1"/>
    <property type="molecule type" value="Genomic_DNA"/>
</dbReference>
<proteinExistence type="predicted"/>